<dbReference type="InterPro" id="IPR029056">
    <property type="entry name" value="Ribokinase-like"/>
</dbReference>
<evidence type="ECO:0000313" key="6">
    <source>
        <dbReference type="EMBL" id="AEE52245.1"/>
    </source>
</evidence>
<dbReference type="Gene3D" id="3.40.1190.20">
    <property type="match status" value="1"/>
</dbReference>
<dbReference type="SUPFAM" id="SSF53613">
    <property type="entry name" value="Ribokinase-like"/>
    <property type="match status" value="1"/>
</dbReference>
<keyword evidence="7" id="KW-1185">Reference proteome</keyword>
<comment type="similarity">
    <text evidence="1">Belongs to the carbohydrate kinase PfkB family.</text>
</comment>
<dbReference type="KEGG" id="hhy:Halhy_4401"/>
<reference key="2">
    <citation type="submission" date="2011-04" db="EMBL/GenBank/DDBJ databases">
        <title>Complete sequence of chromosome of Haliscomenobacter hydrossis DSM 1100.</title>
        <authorList>
            <consortium name="US DOE Joint Genome Institute (JGI-PGF)"/>
            <person name="Lucas S."/>
            <person name="Han J."/>
            <person name="Lapidus A."/>
            <person name="Bruce D."/>
            <person name="Goodwin L."/>
            <person name="Pitluck S."/>
            <person name="Peters L."/>
            <person name="Kyrpides N."/>
            <person name="Mavromatis K."/>
            <person name="Ivanova N."/>
            <person name="Ovchinnikova G."/>
            <person name="Pagani I."/>
            <person name="Daligault H."/>
            <person name="Detter J.C."/>
            <person name="Han C."/>
            <person name="Land M."/>
            <person name="Hauser L."/>
            <person name="Markowitz V."/>
            <person name="Cheng J.-F."/>
            <person name="Hugenholtz P."/>
            <person name="Woyke T."/>
            <person name="Wu D."/>
            <person name="Verbarg S."/>
            <person name="Frueling A."/>
            <person name="Brambilla E."/>
            <person name="Klenk H.-P."/>
            <person name="Eisen J.A."/>
        </authorList>
    </citation>
    <scope>NUCLEOTIDE SEQUENCE</scope>
    <source>
        <strain>DSM 1100</strain>
    </source>
</reference>
<dbReference type="PANTHER" id="PTHR43320:SF2">
    <property type="entry name" value="2-DEHYDRO-3-DEOXYGLUCONOKINASE_2-DEHYDRO-3-DEOXYGALACTONOKINASE"/>
    <property type="match status" value="1"/>
</dbReference>
<dbReference type="InterPro" id="IPR011611">
    <property type="entry name" value="PfkB_dom"/>
</dbReference>
<proteinExistence type="inferred from homology"/>
<name>F4KQW0_HALH1</name>
<dbReference type="Proteomes" id="UP000008461">
    <property type="component" value="Chromosome"/>
</dbReference>
<protein>
    <submittedName>
        <fullName evidence="6">PfkB domain protein</fullName>
    </submittedName>
</protein>
<organism evidence="6 7">
    <name type="scientific">Haliscomenobacter hydrossis (strain ATCC 27775 / DSM 1100 / LMG 10767 / O)</name>
    <dbReference type="NCBI Taxonomy" id="760192"/>
    <lineage>
        <taxon>Bacteria</taxon>
        <taxon>Pseudomonadati</taxon>
        <taxon>Bacteroidota</taxon>
        <taxon>Saprospiria</taxon>
        <taxon>Saprospirales</taxon>
        <taxon>Haliscomenobacteraceae</taxon>
        <taxon>Haliscomenobacter</taxon>
    </lineage>
</organism>
<dbReference type="AlphaFoldDB" id="F4KQW0"/>
<feature type="compositionally biased region" description="Polar residues" evidence="4">
    <location>
        <begin position="1"/>
        <end position="24"/>
    </location>
</feature>
<accession>F4KQW0</accession>
<dbReference type="STRING" id="760192.Halhy_4401"/>
<evidence type="ECO:0000256" key="1">
    <source>
        <dbReference type="ARBA" id="ARBA00010688"/>
    </source>
</evidence>
<reference evidence="6 7" key="1">
    <citation type="journal article" date="2011" name="Stand. Genomic Sci.">
        <title>Complete genome sequence of Haliscomenobacter hydrossis type strain (O).</title>
        <authorList>
            <consortium name="US DOE Joint Genome Institute (JGI-PGF)"/>
            <person name="Daligault H."/>
            <person name="Lapidus A."/>
            <person name="Zeytun A."/>
            <person name="Nolan M."/>
            <person name="Lucas S."/>
            <person name="Del Rio T.G."/>
            <person name="Tice H."/>
            <person name="Cheng J.F."/>
            <person name="Tapia R."/>
            <person name="Han C."/>
            <person name="Goodwin L."/>
            <person name="Pitluck S."/>
            <person name="Liolios K."/>
            <person name="Pagani I."/>
            <person name="Ivanova N."/>
            <person name="Huntemann M."/>
            <person name="Mavromatis K."/>
            <person name="Mikhailova N."/>
            <person name="Pati A."/>
            <person name="Chen A."/>
            <person name="Palaniappan K."/>
            <person name="Land M."/>
            <person name="Hauser L."/>
            <person name="Brambilla E.M."/>
            <person name="Rohde M."/>
            <person name="Verbarg S."/>
            <person name="Goker M."/>
            <person name="Bristow J."/>
            <person name="Eisen J.A."/>
            <person name="Markowitz V."/>
            <person name="Hugenholtz P."/>
            <person name="Kyrpides N.C."/>
            <person name="Klenk H.P."/>
            <person name="Woyke T."/>
        </authorList>
    </citation>
    <scope>NUCLEOTIDE SEQUENCE [LARGE SCALE GENOMIC DNA]</scope>
    <source>
        <strain evidence="7">ATCC 27775 / DSM 1100 / LMG 10767 / O</strain>
    </source>
</reference>
<dbReference type="InterPro" id="IPR052700">
    <property type="entry name" value="Carb_kinase_PfkB-like"/>
</dbReference>
<evidence type="ECO:0000256" key="2">
    <source>
        <dbReference type="ARBA" id="ARBA00022679"/>
    </source>
</evidence>
<feature type="domain" description="Carbohydrate kinase PfkB" evidence="5">
    <location>
        <begin position="30"/>
        <end position="332"/>
    </location>
</feature>
<dbReference type="Pfam" id="PF00294">
    <property type="entry name" value="PfkB"/>
    <property type="match status" value="1"/>
</dbReference>
<dbReference type="EMBL" id="CP002691">
    <property type="protein sequence ID" value="AEE52245.1"/>
    <property type="molecule type" value="Genomic_DNA"/>
</dbReference>
<evidence type="ECO:0000256" key="4">
    <source>
        <dbReference type="SAM" id="MobiDB-lite"/>
    </source>
</evidence>
<dbReference type="HOGENOM" id="CLU_027634_0_1_10"/>
<sequence>MNRTSASLGDRFTNSRTLEPSNPRTLEPSMKKVVTFGEIMMRLNTPGHQRFLQARNLEVTYGGGEANVSVALSQLGVPSRHVTCFPDNDLGRAATAFYRQHGVDFDRTVYHGQRLGLYFLEVGAGMRPSRIIYDRYDSAFAKMDPAAFDWDDLLSDACWFHWTGITPAISDNAAVVCLQALETASRLGIPVSADVNYRRNLWQYGKTVQEVMPALVEHCDVMVCTEGDAKDIFGMETTGFQDMAEQMLARFPNAQSIIATRRDTLSASHNRLTGIGFSHKAGYSETETYDINPIVDRIGGGDSFIAGYIYGRLNLSNELDALSFGTAASALKHMVEGDFAQHSVGEVEQILAGDVSGRLLR</sequence>
<dbReference type="eggNOG" id="COG0524">
    <property type="taxonomic scope" value="Bacteria"/>
</dbReference>
<evidence type="ECO:0000313" key="7">
    <source>
        <dbReference type="Proteomes" id="UP000008461"/>
    </source>
</evidence>
<keyword evidence="3" id="KW-0418">Kinase</keyword>
<gene>
    <name evidence="6" type="ordered locus">Halhy_4401</name>
</gene>
<keyword evidence="2" id="KW-0808">Transferase</keyword>
<evidence type="ECO:0000256" key="3">
    <source>
        <dbReference type="ARBA" id="ARBA00022777"/>
    </source>
</evidence>
<dbReference type="PANTHER" id="PTHR43320">
    <property type="entry name" value="SUGAR KINASE"/>
    <property type="match status" value="1"/>
</dbReference>
<dbReference type="CDD" id="cd01166">
    <property type="entry name" value="KdgK"/>
    <property type="match status" value="1"/>
</dbReference>
<feature type="region of interest" description="Disordered" evidence="4">
    <location>
        <begin position="1"/>
        <end position="26"/>
    </location>
</feature>
<evidence type="ECO:0000259" key="5">
    <source>
        <dbReference type="Pfam" id="PF00294"/>
    </source>
</evidence>
<dbReference type="GO" id="GO:0016301">
    <property type="term" value="F:kinase activity"/>
    <property type="evidence" value="ECO:0007669"/>
    <property type="project" value="UniProtKB-KW"/>
</dbReference>